<keyword evidence="6" id="KW-1185">Reference proteome</keyword>
<dbReference type="RefSeq" id="WP_159400218.1">
    <property type="nucleotide sequence ID" value="NZ_CP016279.1"/>
</dbReference>
<accession>A0ABS4LYQ3</accession>
<dbReference type="Proteomes" id="UP001519309">
    <property type="component" value="Unassembled WGS sequence"/>
</dbReference>
<evidence type="ECO:0000313" key="6">
    <source>
        <dbReference type="Proteomes" id="UP001519309"/>
    </source>
</evidence>
<dbReference type="InterPro" id="IPR001638">
    <property type="entry name" value="Solute-binding_3/MltF_N"/>
</dbReference>
<evidence type="ECO:0000256" key="2">
    <source>
        <dbReference type="ARBA" id="ARBA00022448"/>
    </source>
</evidence>
<dbReference type="Gene3D" id="3.40.190.10">
    <property type="entry name" value="Periplasmic binding protein-like II"/>
    <property type="match status" value="2"/>
</dbReference>
<keyword evidence="3" id="KW-0732">Signal</keyword>
<comment type="caution">
    <text evidence="5">The sequence shown here is derived from an EMBL/GenBank/DDBJ whole genome shotgun (WGS) entry which is preliminary data.</text>
</comment>
<evidence type="ECO:0000313" key="5">
    <source>
        <dbReference type="EMBL" id="MBP2052535.1"/>
    </source>
</evidence>
<dbReference type="EMBL" id="JAGGLP010000012">
    <property type="protein sequence ID" value="MBP2052535.1"/>
    <property type="molecule type" value="Genomic_DNA"/>
</dbReference>
<keyword evidence="2" id="KW-0813">Transport</keyword>
<gene>
    <name evidence="5" type="ORF">J2Z21_005522</name>
</gene>
<dbReference type="Pfam" id="PF00497">
    <property type="entry name" value="SBP_bac_3"/>
    <property type="match status" value="1"/>
</dbReference>
<dbReference type="PANTHER" id="PTHR30085">
    <property type="entry name" value="AMINO ACID ABC TRANSPORTER PERMEASE"/>
    <property type="match status" value="1"/>
</dbReference>
<comment type="similarity">
    <text evidence="1">Belongs to the bacterial solute-binding protein 3 family.</text>
</comment>
<evidence type="ECO:0000256" key="1">
    <source>
        <dbReference type="ARBA" id="ARBA00010333"/>
    </source>
</evidence>
<organism evidence="5 6">
    <name type="scientific">Streptomyces griseochromogenes</name>
    <dbReference type="NCBI Taxonomy" id="68214"/>
    <lineage>
        <taxon>Bacteria</taxon>
        <taxon>Bacillati</taxon>
        <taxon>Actinomycetota</taxon>
        <taxon>Actinomycetes</taxon>
        <taxon>Kitasatosporales</taxon>
        <taxon>Streptomycetaceae</taxon>
        <taxon>Streptomyces</taxon>
    </lineage>
</organism>
<protein>
    <submittedName>
        <fullName evidence="5">Glutamate/aspartate transport system substrate-binding protein</fullName>
    </submittedName>
</protein>
<name>A0ABS4LYQ3_9ACTN</name>
<evidence type="ECO:0000259" key="4">
    <source>
        <dbReference type="SMART" id="SM00062"/>
    </source>
</evidence>
<dbReference type="SMART" id="SM00062">
    <property type="entry name" value="PBPb"/>
    <property type="match status" value="1"/>
</dbReference>
<reference evidence="5 6" key="1">
    <citation type="submission" date="2021-03" db="EMBL/GenBank/DDBJ databases">
        <title>Genomic Encyclopedia of Type Strains, Phase IV (KMG-IV): sequencing the most valuable type-strain genomes for metagenomic binning, comparative biology and taxonomic classification.</title>
        <authorList>
            <person name="Goeker M."/>
        </authorList>
    </citation>
    <scope>NUCLEOTIDE SEQUENCE [LARGE SCALE GENOMIC DNA]</scope>
    <source>
        <strain evidence="5 6">DSM 40499</strain>
    </source>
</reference>
<dbReference type="PANTHER" id="PTHR30085:SF2">
    <property type="entry name" value="GLUTAMATE_ASPARTATE IMPORT SOLUTE-BINDING PROTEIN"/>
    <property type="match status" value="1"/>
</dbReference>
<dbReference type="InterPro" id="IPR051455">
    <property type="entry name" value="Bact_solute-bind_prot3"/>
</dbReference>
<proteinExistence type="inferred from homology"/>
<evidence type="ECO:0000256" key="3">
    <source>
        <dbReference type="ARBA" id="ARBA00022729"/>
    </source>
</evidence>
<feature type="domain" description="Solute-binding protein family 3/N-terminal" evidence="4">
    <location>
        <begin position="10"/>
        <end position="239"/>
    </location>
</feature>
<dbReference type="SUPFAM" id="SSF53850">
    <property type="entry name" value="Periplasmic binding protein-like II"/>
    <property type="match status" value="1"/>
</dbReference>
<sequence length="258" mass="28018">MSGSALDRGTLRIGFQRNTPPFSYSPTAEFHPIGYSVDLAQLVLANVFRSVEMIPPVQAVEVTSSTREGLLVGGVIDMECGSTTITEERLLRNAFSRPIFRNSHRIAHRSGTNSPAPGGLRVVGIQGSTSEAALRSQSDIGFEYTFIGVPSIGAARNAFSNDQHVDAMVADEVILRSLLRGSAAAEDIRLMDVRLGEECYGFMMRHGDGALVHSVDAALDDVFASPDYLLLRKKWFHDELPGLGFGLEIDPADEMFVS</sequence>